<dbReference type="SUPFAM" id="SSF47616">
    <property type="entry name" value="GST C-terminal domain-like"/>
    <property type="match status" value="1"/>
</dbReference>
<keyword evidence="2" id="KW-1185">Reference proteome</keyword>
<reference evidence="1" key="1">
    <citation type="journal article" date="2017" name="Nature">
        <title>The sunflower genome provides insights into oil metabolism, flowering and Asterid evolution.</title>
        <authorList>
            <person name="Badouin H."/>
            <person name="Gouzy J."/>
            <person name="Grassa C.J."/>
            <person name="Murat F."/>
            <person name="Staton S.E."/>
            <person name="Cottret L."/>
            <person name="Lelandais-Briere C."/>
            <person name="Owens G.L."/>
            <person name="Carrere S."/>
            <person name="Mayjonade B."/>
            <person name="Legrand L."/>
            <person name="Gill N."/>
            <person name="Kane N.C."/>
            <person name="Bowers J.E."/>
            <person name="Hubner S."/>
            <person name="Bellec A."/>
            <person name="Berard A."/>
            <person name="Berges H."/>
            <person name="Blanchet N."/>
            <person name="Boniface M.C."/>
            <person name="Brunel D."/>
            <person name="Catrice O."/>
            <person name="Chaidir N."/>
            <person name="Claudel C."/>
            <person name="Donnadieu C."/>
            <person name="Faraut T."/>
            <person name="Fievet G."/>
            <person name="Helmstetter N."/>
            <person name="King M."/>
            <person name="Knapp S.J."/>
            <person name="Lai Z."/>
            <person name="Le Paslier M.C."/>
            <person name="Lippi Y."/>
            <person name="Lorenzon L."/>
            <person name="Mandel J.R."/>
            <person name="Marage G."/>
            <person name="Marchand G."/>
            <person name="Marquand E."/>
            <person name="Bret-Mestries E."/>
            <person name="Morien E."/>
            <person name="Nambeesan S."/>
            <person name="Nguyen T."/>
            <person name="Pegot-Espagnet P."/>
            <person name="Pouilly N."/>
            <person name="Raftis F."/>
            <person name="Sallet E."/>
            <person name="Schiex T."/>
            <person name="Thomas J."/>
            <person name="Vandecasteele C."/>
            <person name="Vares D."/>
            <person name="Vear F."/>
            <person name="Vautrin S."/>
            <person name="Crespi M."/>
            <person name="Mangin B."/>
            <person name="Burke J.M."/>
            <person name="Salse J."/>
            <person name="Munos S."/>
            <person name="Vincourt P."/>
            <person name="Rieseberg L.H."/>
            <person name="Langlade N.B."/>
        </authorList>
    </citation>
    <scope>NUCLEOTIDE SEQUENCE</scope>
    <source>
        <tissue evidence="1">Leaves</tissue>
    </source>
</reference>
<name>A0A9K3IUA8_HELAN</name>
<evidence type="ECO:0000313" key="2">
    <source>
        <dbReference type="Proteomes" id="UP000215914"/>
    </source>
</evidence>
<comment type="caution">
    <text evidence="1">The sequence shown here is derived from an EMBL/GenBank/DDBJ whole genome shotgun (WGS) entry which is preliminary data.</text>
</comment>
<organism evidence="1 2">
    <name type="scientific">Helianthus annuus</name>
    <name type="common">Common sunflower</name>
    <dbReference type="NCBI Taxonomy" id="4232"/>
    <lineage>
        <taxon>Eukaryota</taxon>
        <taxon>Viridiplantae</taxon>
        <taxon>Streptophyta</taxon>
        <taxon>Embryophyta</taxon>
        <taxon>Tracheophyta</taxon>
        <taxon>Spermatophyta</taxon>
        <taxon>Magnoliopsida</taxon>
        <taxon>eudicotyledons</taxon>
        <taxon>Gunneridae</taxon>
        <taxon>Pentapetalae</taxon>
        <taxon>asterids</taxon>
        <taxon>campanulids</taxon>
        <taxon>Asterales</taxon>
        <taxon>Asteraceae</taxon>
        <taxon>Asteroideae</taxon>
        <taxon>Heliantheae alliance</taxon>
        <taxon>Heliantheae</taxon>
        <taxon>Helianthus</taxon>
    </lineage>
</organism>
<dbReference type="Gramene" id="mRNA:HanXRQr2_Chr06g0268701">
    <property type="protein sequence ID" value="mRNA:HanXRQr2_Chr06g0268701"/>
    <property type="gene ID" value="HanXRQr2_Chr06g0268701"/>
</dbReference>
<sequence length="95" mass="10521">MRFGSYIKCAEESSIAGLKRGFDALNSYLASHTFLVGDGVTWVEEEEEAPKPKLKFLGGSFTCDAYYTATSTRYQALHLLYTAYIIGHAINITSI</sequence>
<proteinExistence type="predicted"/>
<protein>
    <submittedName>
        <fullName evidence="1">Glutathione S-transferase domain superfamily</fullName>
    </submittedName>
</protein>
<dbReference type="EMBL" id="MNCJ02000321">
    <property type="protein sequence ID" value="KAF5803214.1"/>
    <property type="molecule type" value="Genomic_DNA"/>
</dbReference>
<gene>
    <name evidence="1" type="ORF">HanXRQr2_Chr06g0268701</name>
</gene>
<dbReference type="InterPro" id="IPR036282">
    <property type="entry name" value="Glutathione-S-Trfase_C_sf"/>
</dbReference>
<accession>A0A9K3IUA8</accession>
<evidence type="ECO:0000313" key="1">
    <source>
        <dbReference type="EMBL" id="KAF5803214.1"/>
    </source>
</evidence>
<dbReference type="AlphaFoldDB" id="A0A9K3IUA8"/>
<reference evidence="1" key="2">
    <citation type="submission" date="2020-06" db="EMBL/GenBank/DDBJ databases">
        <title>Helianthus annuus Genome sequencing and assembly Release 2.</title>
        <authorList>
            <person name="Gouzy J."/>
            <person name="Langlade N."/>
            <person name="Munos S."/>
        </authorList>
    </citation>
    <scope>NUCLEOTIDE SEQUENCE</scope>
    <source>
        <tissue evidence="1">Leaves</tissue>
    </source>
</reference>
<dbReference type="Proteomes" id="UP000215914">
    <property type="component" value="Unassembled WGS sequence"/>
</dbReference>